<feature type="transmembrane region" description="Helical" evidence="10">
    <location>
        <begin position="433"/>
        <end position="453"/>
    </location>
</feature>
<sequence length="467" mass="51707">MRRRKQIWIAAWAAILWICLGTAASATDAGQGEAPPAQEQGELTEEQRLQQELDTVYAMPVQSNEIEGWPQAPGTYGEAAIVMEVESGAILYAKNIDDHHFPASITKLLTSLVALENGEFTDPVVFSHESLAFLEPGDAYIGMKEGNQITLEQALYATLLASANEVAYGVAENVGKNKEHDYAWFIEQMNSRCKELGGENSNFVNPHGLHDDNHYTCARDMALIGRELFRHPEFFNIVQTLQYTIPASETTEEHIFQQKHKMLKEGNANYYEFAIGGKTGYTDEALSTLVTMADNGDMQLVCVVLKTHGVNVYPDTRNLLEYGFANFSKALPAANEKSEDVVEILAEKNIVVPNGVEFQDLDMEIVPDEEADKEGVLTYSFQGNPVGSVRAVLSQTYYEKQEAEKAQKQENVKGGEAKKEGLLEDKEIIKKCALGAAGVLLVGLVAILVKLILDGKRKKRKIKRNSQ</sequence>
<evidence type="ECO:0000313" key="14">
    <source>
        <dbReference type="Proteomes" id="UP000460412"/>
    </source>
</evidence>
<keyword evidence="14" id="KW-1185">Reference proteome</keyword>
<dbReference type="Gene3D" id="3.40.710.10">
    <property type="entry name" value="DD-peptidase/beta-lactamase superfamily"/>
    <property type="match status" value="1"/>
</dbReference>
<dbReference type="PANTHER" id="PTHR21581:SF6">
    <property type="entry name" value="TRAFFICKING PROTEIN PARTICLE COMPLEX SUBUNIT 12"/>
    <property type="match status" value="1"/>
</dbReference>
<evidence type="ECO:0000256" key="11">
    <source>
        <dbReference type="SAM" id="SignalP"/>
    </source>
</evidence>
<reference evidence="13 14" key="1">
    <citation type="submission" date="2019-12" db="EMBL/GenBank/DDBJ databases">
        <title>Sporaefaciens musculi gen. nov., sp. nov., a novel bacterium isolated from the caecum of an obese mouse.</title>
        <authorList>
            <person name="Rasmussen T.S."/>
            <person name="Streidl T."/>
            <person name="Hitch T.C.A."/>
            <person name="Wortmann E."/>
            <person name="Deptula P."/>
            <person name="Hansen M."/>
            <person name="Nielsen D.S."/>
            <person name="Clavel T."/>
            <person name="Vogensen F.K."/>
        </authorList>
    </citation>
    <scope>NUCLEOTIDE SEQUENCE [LARGE SCALE GENOMIC DNA]</scope>
    <source>
        <strain evidence="13 14">WCA-9-b2</strain>
    </source>
</reference>
<evidence type="ECO:0000256" key="5">
    <source>
        <dbReference type="ARBA" id="ARBA00022984"/>
    </source>
</evidence>
<keyword evidence="10" id="KW-0812">Transmembrane</keyword>
<keyword evidence="2 11" id="KW-0732">Signal</keyword>
<feature type="active site" evidence="7">
    <location>
        <position position="162"/>
    </location>
</feature>
<dbReference type="GO" id="GO:0006508">
    <property type="term" value="P:proteolysis"/>
    <property type="evidence" value="ECO:0007669"/>
    <property type="project" value="InterPro"/>
</dbReference>
<feature type="active site" description="Proton acceptor" evidence="7">
    <location>
        <position position="107"/>
    </location>
</feature>
<keyword evidence="10" id="KW-1133">Transmembrane helix</keyword>
<keyword evidence="13" id="KW-0645">Protease</keyword>
<comment type="caution">
    <text evidence="13">The sequence shown here is derived from an EMBL/GenBank/DDBJ whole genome shotgun (WGS) entry which is preliminary data.</text>
</comment>
<dbReference type="RefSeq" id="WP_159749171.1">
    <property type="nucleotide sequence ID" value="NZ_WUQX01000001.1"/>
</dbReference>
<dbReference type="SUPFAM" id="SSF56601">
    <property type="entry name" value="beta-lactamase/transpeptidase-like"/>
    <property type="match status" value="1"/>
</dbReference>
<accession>A0A7X3MCW6</accession>
<dbReference type="InterPro" id="IPR001967">
    <property type="entry name" value="Peptidase_S11_N"/>
</dbReference>
<dbReference type="Proteomes" id="UP000460412">
    <property type="component" value="Unassembled WGS sequence"/>
</dbReference>
<feature type="signal peptide" evidence="11">
    <location>
        <begin position="1"/>
        <end position="26"/>
    </location>
</feature>
<keyword evidence="10" id="KW-0472">Membrane</keyword>
<evidence type="ECO:0000256" key="2">
    <source>
        <dbReference type="ARBA" id="ARBA00022729"/>
    </source>
</evidence>
<dbReference type="GO" id="GO:0009002">
    <property type="term" value="F:serine-type D-Ala-D-Ala carboxypeptidase activity"/>
    <property type="evidence" value="ECO:0007669"/>
    <property type="project" value="InterPro"/>
</dbReference>
<dbReference type="InterPro" id="IPR018044">
    <property type="entry name" value="Peptidase_S11"/>
</dbReference>
<evidence type="ECO:0000256" key="4">
    <source>
        <dbReference type="ARBA" id="ARBA00022960"/>
    </source>
</evidence>
<feature type="chain" id="PRO_5030575369" evidence="11">
    <location>
        <begin position="27"/>
        <end position="467"/>
    </location>
</feature>
<feature type="domain" description="Peptidase S11 D-alanyl-D-alanine carboxypeptidase A N-terminal" evidence="12">
    <location>
        <begin position="73"/>
        <end position="307"/>
    </location>
</feature>
<dbReference type="GO" id="GO:0008360">
    <property type="term" value="P:regulation of cell shape"/>
    <property type="evidence" value="ECO:0007669"/>
    <property type="project" value="UniProtKB-KW"/>
</dbReference>
<organism evidence="13 14">
    <name type="scientific">Sporofaciens musculi</name>
    <dbReference type="NCBI Taxonomy" id="2681861"/>
    <lineage>
        <taxon>Bacteria</taxon>
        <taxon>Bacillati</taxon>
        <taxon>Bacillota</taxon>
        <taxon>Clostridia</taxon>
        <taxon>Lachnospirales</taxon>
        <taxon>Lachnospiraceae</taxon>
        <taxon>Sporofaciens</taxon>
    </lineage>
</organism>
<evidence type="ECO:0000256" key="1">
    <source>
        <dbReference type="ARBA" id="ARBA00007164"/>
    </source>
</evidence>
<name>A0A7X3MCW6_9FIRM</name>
<feature type="active site" description="Acyl-ester intermediate" evidence="7">
    <location>
        <position position="104"/>
    </location>
</feature>
<keyword evidence="3" id="KW-0378">Hydrolase</keyword>
<dbReference type="EMBL" id="WUQX01000001">
    <property type="protein sequence ID" value="MXP74114.1"/>
    <property type="molecule type" value="Genomic_DNA"/>
</dbReference>
<keyword evidence="13" id="KW-0121">Carboxypeptidase</keyword>
<dbReference type="InterPro" id="IPR012338">
    <property type="entry name" value="Beta-lactam/transpept-like"/>
</dbReference>
<evidence type="ECO:0000256" key="6">
    <source>
        <dbReference type="ARBA" id="ARBA00023316"/>
    </source>
</evidence>
<protein>
    <submittedName>
        <fullName evidence="13">D-alanyl-D-alanine carboxypeptidase</fullName>
    </submittedName>
</protein>
<gene>
    <name evidence="13" type="ORF">GN277_01275</name>
</gene>
<keyword evidence="4" id="KW-0133">Cell shape</keyword>
<evidence type="ECO:0000313" key="13">
    <source>
        <dbReference type="EMBL" id="MXP74114.1"/>
    </source>
</evidence>
<dbReference type="Pfam" id="PF00768">
    <property type="entry name" value="Peptidase_S11"/>
    <property type="match status" value="1"/>
</dbReference>
<evidence type="ECO:0000256" key="10">
    <source>
        <dbReference type="SAM" id="Phobius"/>
    </source>
</evidence>
<comment type="similarity">
    <text evidence="1 9">Belongs to the peptidase S11 family.</text>
</comment>
<dbReference type="AlphaFoldDB" id="A0A7X3MCW6"/>
<dbReference type="GO" id="GO:0071555">
    <property type="term" value="P:cell wall organization"/>
    <property type="evidence" value="ECO:0007669"/>
    <property type="project" value="UniProtKB-KW"/>
</dbReference>
<evidence type="ECO:0000259" key="12">
    <source>
        <dbReference type="Pfam" id="PF00768"/>
    </source>
</evidence>
<dbReference type="PRINTS" id="PR00725">
    <property type="entry name" value="DADACBPTASE1"/>
</dbReference>
<proteinExistence type="inferred from homology"/>
<dbReference type="PANTHER" id="PTHR21581">
    <property type="entry name" value="D-ALANYL-D-ALANINE CARBOXYPEPTIDASE"/>
    <property type="match status" value="1"/>
</dbReference>
<evidence type="ECO:0000256" key="8">
    <source>
        <dbReference type="PIRSR" id="PIRSR618044-2"/>
    </source>
</evidence>
<evidence type="ECO:0000256" key="9">
    <source>
        <dbReference type="RuleBase" id="RU004016"/>
    </source>
</evidence>
<evidence type="ECO:0000256" key="3">
    <source>
        <dbReference type="ARBA" id="ARBA00022801"/>
    </source>
</evidence>
<dbReference type="GO" id="GO:0009252">
    <property type="term" value="P:peptidoglycan biosynthetic process"/>
    <property type="evidence" value="ECO:0007669"/>
    <property type="project" value="UniProtKB-KW"/>
</dbReference>
<keyword evidence="5" id="KW-0573">Peptidoglycan synthesis</keyword>
<keyword evidence="6" id="KW-0961">Cell wall biogenesis/degradation</keyword>
<feature type="binding site" evidence="8">
    <location>
        <position position="278"/>
    </location>
    <ligand>
        <name>substrate</name>
    </ligand>
</feature>
<evidence type="ECO:0000256" key="7">
    <source>
        <dbReference type="PIRSR" id="PIRSR618044-1"/>
    </source>
</evidence>